<comment type="cofactor">
    <cofactor evidence="9">
        <name>[4Fe-4S] cluster</name>
        <dbReference type="ChEBI" id="CHEBI:49883"/>
    </cofactor>
    <text evidence="9">Binds 2 [4Fe-4S] clusters per monomer.</text>
</comment>
<comment type="pathway">
    <text evidence="9">tRNA modification; tRNA-queuosine biosynthesis.</text>
</comment>
<dbReference type="Pfam" id="PF13484">
    <property type="entry name" value="Fer4_16"/>
    <property type="match status" value="1"/>
</dbReference>
<sequence>MVRPNQIATELPAAAGGPGARHVAQRPLRQSGLLSGEKLKRAVTERARAEGFAAMRVAAADAIPLAPERLRAWLEAGYHGDMAWMDERTAERADPRALWSEVRSVVMLGMNYAGEGDPLAMLAEPDKGAISLYARRRDYHDVIKGKLKSVAGLLAARGGAGVKVFVDTAPVMEKPLAQAAGLGWQGKHTVLVSREHGSWLLLGAIYTTAELPADEPERDHCGSCRRCLEICPTKAFPAPYQLDARRCIAYLTIEHQGHIDAELRPGIGNRIFGCDDCLAVCPWNKFAAAAQETRLALREELDGRPLAELAGLDDAAFRSLFAGTPVKRTGRERFLRNVLIAIGNSGRPELADSAAAHLDAPSPLVRAMAAWALRRLDPARAAKLAPAALRNEIDPQVRAEWLAPAGHREDAA</sequence>
<dbReference type="HAMAP" id="MF_00916">
    <property type="entry name" value="QueG"/>
    <property type="match status" value="1"/>
</dbReference>
<reference evidence="13" key="1">
    <citation type="journal article" date="2019" name="Int. J. Syst. Evol. Microbiol.">
        <title>The Global Catalogue of Microorganisms (GCM) 10K type strain sequencing project: providing services to taxonomists for standard genome sequencing and annotation.</title>
        <authorList>
            <consortium name="The Broad Institute Genomics Platform"/>
            <consortium name="The Broad Institute Genome Sequencing Center for Infectious Disease"/>
            <person name="Wu L."/>
            <person name="Ma J."/>
        </authorList>
    </citation>
    <scope>NUCLEOTIDE SEQUENCE [LARGE SCALE GENOMIC DNA]</scope>
    <source>
        <strain evidence="13">CGMCC 1.15643</strain>
    </source>
</reference>
<evidence type="ECO:0000256" key="2">
    <source>
        <dbReference type="ARBA" id="ARBA00022490"/>
    </source>
</evidence>
<evidence type="ECO:0000313" key="13">
    <source>
        <dbReference type="Proteomes" id="UP001595976"/>
    </source>
</evidence>
<keyword evidence="5 9" id="KW-0671">Queuosine biosynthesis</keyword>
<dbReference type="GO" id="GO:0052693">
    <property type="term" value="F:epoxyqueuosine reductase activity"/>
    <property type="evidence" value="ECO:0007669"/>
    <property type="project" value="UniProtKB-EC"/>
</dbReference>
<feature type="region of interest" description="Disordered" evidence="10">
    <location>
        <begin position="1"/>
        <end position="20"/>
    </location>
</feature>
<feature type="binding site" evidence="9">
    <location>
        <position position="274"/>
    </location>
    <ligand>
        <name>[4Fe-4S] cluster</name>
        <dbReference type="ChEBI" id="CHEBI:49883"/>
        <label>2</label>
    </ligand>
</feature>
<keyword evidence="3 9" id="KW-0819">tRNA processing</keyword>
<feature type="binding site" evidence="9">
    <location>
        <position position="167"/>
    </location>
    <ligand>
        <name>cob(II)alamin</name>
        <dbReference type="ChEBI" id="CHEBI:16304"/>
    </ligand>
</feature>
<keyword evidence="6 9" id="KW-0560">Oxidoreductase</keyword>
<protein>
    <recommendedName>
        <fullName evidence="9">Epoxyqueuosine reductase</fullName>
        <ecNumber evidence="9">1.17.99.6</ecNumber>
    </recommendedName>
    <alternativeName>
        <fullName evidence="9">Queuosine biosynthesis protein QueG</fullName>
    </alternativeName>
</protein>
<keyword evidence="2 9" id="KW-0963">Cytoplasm</keyword>
<comment type="similarity">
    <text evidence="9">Belongs to the QueG family.</text>
</comment>
<dbReference type="SUPFAM" id="SSF48431">
    <property type="entry name" value="Lipovitellin-phosvitin complex, superhelical domain"/>
    <property type="match status" value="1"/>
</dbReference>
<feature type="binding site" evidence="9">
    <location>
        <position position="92"/>
    </location>
    <ligand>
        <name>cob(II)alamin</name>
        <dbReference type="ChEBI" id="CHEBI:16304"/>
    </ligand>
</feature>
<dbReference type="InterPro" id="IPR017896">
    <property type="entry name" value="4Fe4S_Fe-S-bd"/>
</dbReference>
<dbReference type="Pfam" id="PF08331">
    <property type="entry name" value="QueG_DUF1730"/>
    <property type="match status" value="1"/>
</dbReference>
<comment type="catalytic activity">
    <reaction evidence="9">
        <text>epoxyqueuosine(34) in tRNA + AH2 = queuosine(34) in tRNA + A + H2O</text>
        <dbReference type="Rhea" id="RHEA:32159"/>
        <dbReference type="Rhea" id="RHEA-COMP:18571"/>
        <dbReference type="Rhea" id="RHEA-COMP:18582"/>
        <dbReference type="ChEBI" id="CHEBI:13193"/>
        <dbReference type="ChEBI" id="CHEBI:15377"/>
        <dbReference type="ChEBI" id="CHEBI:17499"/>
        <dbReference type="ChEBI" id="CHEBI:194431"/>
        <dbReference type="ChEBI" id="CHEBI:194443"/>
        <dbReference type="EC" id="1.17.99.6"/>
    </reaction>
</comment>
<dbReference type="PANTHER" id="PTHR30002:SF4">
    <property type="entry name" value="EPOXYQUEUOSINE REDUCTASE"/>
    <property type="match status" value="1"/>
</dbReference>
<keyword evidence="7 9" id="KW-0408">Iron</keyword>
<comment type="subcellular location">
    <subcellularLocation>
        <location evidence="9">Cytoplasm</location>
    </subcellularLocation>
</comment>
<feature type="binding site" evidence="9">
    <location>
        <position position="224"/>
    </location>
    <ligand>
        <name>[4Fe-4S] cluster</name>
        <dbReference type="ChEBI" id="CHEBI:49883"/>
        <label>1</label>
    </ligand>
</feature>
<dbReference type="InterPro" id="IPR013542">
    <property type="entry name" value="QueG_DUF1730"/>
</dbReference>
<dbReference type="Gene3D" id="3.30.70.20">
    <property type="match status" value="1"/>
</dbReference>
<evidence type="ECO:0000256" key="3">
    <source>
        <dbReference type="ARBA" id="ARBA00022694"/>
    </source>
</evidence>
<dbReference type="NCBIfam" id="TIGR00276">
    <property type="entry name" value="tRNA epoxyqueuosine(34) reductase QueG"/>
    <property type="match status" value="1"/>
</dbReference>
<keyword evidence="9" id="KW-0170">Cobalt</keyword>
<dbReference type="PROSITE" id="PS00198">
    <property type="entry name" value="4FE4S_FER_1"/>
    <property type="match status" value="1"/>
</dbReference>
<proteinExistence type="inferred from homology"/>
<feature type="binding site" evidence="9">
    <location>
        <position position="231"/>
    </location>
    <ligand>
        <name>[4Fe-4S] cluster</name>
        <dbReference type="ChEBI" id="CHEBI:49883"/>
        <label>2</label>
    </ligand>
</feature>
<dbReference type="InterPro" id="IPR004453">
    <property type="entry name" value="QueG"/>
</dbReference>
<evidence type="ECO:0000313" key="12">
    <source>
        <dbReference type="EMBL" id="MFC5294979.1"/>
    </source>
</evidence>
<feature type="binding site" evidence="9">
    <location>
        <position position="191"/>
    </location>
    <ligand>
        <name>cob(II)alamin</name>
        <dbReference type="ChEBI" id="CHEBI:16304"/>
    </ligand>
</feature>
<feature type="binding site" evidence="9">
    <location>
        <position position="277"/>
    </location>
    <ligand>
        <name>[4Fe-4S] cluster</name>
        <dbReference type="ChEBI" id="CHEBI:49883"/>
        <label>2</label>
    </ligand>
</feature>
<comment type="function">
    <text evidence="9">Catalyzes the conversion of epoxyqueuosine (oQ) to queuosine (Q), which is a hypermodified base found in the wobble positions of tRNA(Asp), tRNA(Asn), tRNA(His) and tRNA(Tyr).</text>
</comment>
<evidence type="ECO:0000256" key="7">
    <source>
        <dbReference type="ARBA" id="ARBA00023004"/>
    </source>
</evidence>
<feature type="binding site" evidence="9">
    <location>
        <position position="202"/>
    </location>
    <ligand>
        <name>cob(II)alamin</name>
        <dbReference type="ChEBI" id="CHEBI:16304"/>
    </ligand>
</feature>
<dbReference type="RefSeq" id="WP_158444800.1">
    <property type="nucleotide sequence ID" value="NZ_JAOAOS010000008.1"/>
</dbReference>
<accession>A0ABW0F8I7</accession>
<evidence type="ECO:0000256" key="1">
    <source>
        <dbReference type="ARBA" id="ARBA00022485"/>
    </source>
</evidence>
<gene>
    <name evidence="9 12" type="primary">queG</name>
    <name evidence="12" type="ORF">ACFPK2_18470</name>
</gene>
<keyword evidence="13" id="KW-1185">Reference proteome</keyword>
<feature type="binding site" evidence="9">
    <location>
        <position position="221"/>
    </location>
    <ligand>
        <name>[4Fe-4S] cluster</name>
        <dbReference type="ChEBI" id="CHEBI:49883"/>
        <label>1</label>
    </ligand>
</feature>
<evidence type="ECO:0000259" key="11">
    <source>
        <dbReference type="PROSITE" id="PS51379"/>
    </source>
</evidence>
<feature type="binding site" evidence="9">
    <location>
        <position position="247"/>
    </location>
    <ligand>
        <name>[4Fe-4S] cluster</name>
        <dbReference type="ChEBI" id="CHEBI:49883"/>
        <label>2</label>
    </ligand>
</feature>
<feature type="domain" description="4Fe-4S ferredoxin-type" evidence="11">
    <location>
        <begin position="212"/>
        <end position="241"/>
    </location>
</feature>
<feature type="binding site" evidence="9">
    <location>
        <position position="227"/>
    </location>
    <ligand>
        <name>[4Fe-4S] cluster</name>
        <dbReference type="ChEBI" id="CHEBI:49883"/>
        <label>1</label>
    </ligand>
</feature>
<comment type="cofactor">
    <cofactor evidence="9">
        <name>cob(II)alamin</name>
        <dbReference type="ChEBI" id="CHEBI:16304"/>
    </cofactor>
</comment>
<keyword evidence="8 9" id="KW-0411">Iron-sulfur</keyword>
<evidence type="ECO:0000256" key="8">
    <source>
        <dbReference type="ARBA" id="ARBA00023014"/>
    </source>
</evidence>
<dbReference type="Proteomes" id="UP001595976">
    <property type="component" value="Unassembled WGS sequence"/>
</dbReference>
<evidence type="ECO:0000256" key="10">
    <source>
        <dbReference type="SAM" id="MobiDB-lite"/>
    </source>
</evidence>
<feature type="binding site" evidence="9">
    <location>
        <position position="281"/>
    </location>
    <ligand>
        <name>[4Fe-4S] cluster</name>
        <dbReference type="ChEBI" id="CHEBI:49883"/>
        <label>1</label>
    </ligand>
</feature>
<keyword evidence="4 9" id="KW-0479">Metal-binding</keyword>
<dbReference type="SUPFAM" id="SSF46548">
    <property type="entry name" value="alpha-helical ferredoxin"/>
    <property type="match status" value="1"/>
</dbReference>
<comment type="caution">
    <text evidence="9">Lacks conserved residue(s) required for the propagation of feature annotation.</text>
</comment>
<comment type="subunit">
    <text evidence="9">Monomer.</text>
</comment>
<dbReference type="PROSITE" id="PS51379">
    <property type="entry name" value="4FE4S_FER_2"/>
    <property type="match status" value="1"/>
</dbReference>
<evidence type="ECO:0000256" key="9">
    <source>
        <dbReference type="HAMAP-Rule" id="MF_00916"/>
    </source>
</evidence>
<dbReference type="EMBL" id="JBHSLI010000008">
    <property type="protein sequence ID" value="MFC5294979.1"/>
    <property type="molecule type" value="Genomic_DNA"/>
</dbReference>
<dbReference type="InterPro" id="IPR017900">
    <property type="entry name" value="4Fe4S_Fe_S_CS"/>
</dbReference>
<keyword evidence="9" id="KW-0846">Cobalamin</keyword>
<dbReference type="InterPro" id="IPR011030">
    <property type="entry name" value="Lipovitellin_superhlx_dom"/>
</dbReference>
<keyword evidence="1 9" id="KW-0004">4Fe-4S</keyword>
<feature type="active site" description="Proton donor" evidence="9">
    <location>
        <position position="167"/>
    </location>
</feature>
<comment type="caution">
    <text evidence="12">The sequence shown here is derived from an EMBL/GenBank/DDBJ whole genome shotgun (WGS) entry which is preliminary data.</text>
</comment>
<evidence type="ECO:0000256" key="4">
    <source>
        <dbReference type="ARBA" id="ARBA00022723"/>
    </source>
</evidence>
<dbReference type="EC" id="1.17.99.6" evidence="9"/>
<feature type="binding site" evidence="9">
    <location>
        <begin position="274"/>
        <end position="275"/>
    </location>
    <ligand>
        <name>cob(II)alamin</name>
        <dbReference type="ChEBI" id="CHEBI:16304"/>
    </ligand>
</feature>
<evidence type="ECO:0000256" key="6">
    <source>
        <dbReference type="ARBA" id="ARBA00023002"/>
    </source>
</evidence>
<evidence type="ECO:0000256" key="5">
    <source>
        <dbReference type="ARBA" id="ARBA00022785"/>
    </source>
</evidence>
<name>A0ABW0F8I7_9HYPH</name>
<organism evidence="12 13">
    <name type="scientific">Bosea minatitlanensis</name>
    <dbReference type="NCBI Taxonomy" id="128782"/>
    <lineage>
        <taxon>Bacteria</taxon>
        <taxon>Pseudomonadati</taxon>
        <taxon>Pseudomonadota</taxon>
        <taxon>Alphaproteobacteria</taxon>
        <taxon>Hyphomicrobiales</taxon>
        <taxon>Boseaceae</taxon>
        <taxon>Bosea</taxon>
    </lineage>
</organism>
<dbReference type="PANTHER" id="PTHR30002">
    <property type="entry name" value="EPOXYQUEUOSINE REDUCTASE"/>
    <property type="match status" value="1"/>
</dbReference>